<comment type="catalytic activity">
    <reaction evidence="8 9">
        <text>UTP + L-glutamine + ATP + H2O = CTP + L-glutamate + ADP + phosphate + 2 H(+)</text>
        <dbReference type="Rhea" id="RHEA:26426"/>
        <dbReference type="ChEBI" id="CHEBI:15377"/>
        <dbReference type="ChEBI" id="CHEBI:15378"/>
        <dbReference type="ChEBI" id="CHEBI:29985"/>
        <dbReference type="ChEBI" id="CHEBI:30616"/>
        <dbReference type="ChEBI" id="CHEBI:37563"/>
        <dbReference type="ChEBI" id="CHEBI:43474"/>
        <dbReference type="ChEBI" id="CHEBI:46398"/>
        <dbReference type="ChEBI" id="CHEBI:58359"/>
        <dbReference type="ChEBI" id="CHEBI:456216"/>
        <dbReference type="EC" id="6.3.4.2"/>
    </reaction>
</comment>
<dbReference type="InterPro" id="IPR029062">
    <property type="entry name" value="Class_I_gatase-like"/>
</dbReference>
<dbReference type="InterPro" id="IPR027417">
    <property type="entry name" value="P-loop_NTPase"/>
</dbReference>
<dbReference type="GO" id="GO:0003883">
    <property type="term" value="F:CTP synthase activity"/>
    <property type="evidence" value="ECO:0007669"/>
    <property type="project" value="UniProtKB-UniRule"/>
</dbReference>
<dbReference type="Pfam" id="PF00117">
    <property type="entry name" value="GATase"/>
    <property type="match status" value="1"/>
</dbReference>
<dbReference type="GO" id="GO:0005524">
    <property type="term" value="F:ATP binding"/>
    <property type="evidence" value="ECO:0007669"/>
    <property type="project" value="UniProtKB-KW"/>
</dbReference>
<dbReference type="InterPro" id="IPR017926">
    <property type="entry name" value="GATASE"/>
</dbReference>
<protein>
    <recommendedName>
        <fullName evidence="9">CTP synthase</fullName>
        <ecNumber evidence="9">6.3.4.2</ecNumber>
    </recommendedName>
    <alternativeName>
        <fullName evidence="9">UTP--ammonia ligase</fullName>
    </alternativeName>
</protein>
<evidence type="ECO:0000256" key="4">
    <source>
        <dbReference type="ARBA" id="ARBA00022741"/>
    </source>
</evidence>
<dbReference type="GO" id="GO:0042802">
    <property type="term" value="F:identical protein binding"/>
    <property type="evidence" value="ECO:0007669"/>
    <property type="project" value="TreeGrafter"/>
</dbReference>
<comment type="pathway">
    <text evidence="1 9">Pyrimidine metabolism; CTP biosynthesis via de novo pathway; CTP from UDP: step 2/2.</text>
</comment>
<organism evidence="13 14">
    <name type="scientific">Panagrolaimus davidi</name>
    <dbReference type="NCBI Taxonomy" id="227884"/>
    <lineage>
        <taxon>Eukaryota</taxon>
        <taxon>Metazoa</taxon>
        <taxon>Ecdysozoa</taxon>
        <taxon>Nematoda</taxon>
        <taxon>Chromadorea</taxon>
        <taxon>Rhabditida</taxon>
        <taxon>Tylenchina</taxon>
        <taxon>Panagrolaimomorpha</taxon>
        <taxon>Panagrolaimoidea</taxon>
        <taxon>Panagrolaimidae</taxon>
        <taxon>Panagrolaimus</taxon>
    </lineage>
</organism>
<dbReference type="SUPFAM" id="SSF52317">
    <property type="entry name" value="Class I glutamine amidotransferase-like"/>
    <property type="match status" value="1"/>
</dbReference>
<evidence type="ECO:0000256" key="9">
    <source>
        <dbReference type="RuleBase" id="RU810713"/>
    </source>
</evidence>
<feature type="domain" description="Transcription factor Tfb2 C-terminal" evidence="12">
    <location>
        <begin position="579"/>
        <end position="643"/>
    </location>
</feature>
<evidence type="ECO:0000259" key="10">
    <source>
        <dbReference type="Pfam" id="PF00117"/>
    </source>
</evidence>
<keyword evidence="4 9" id="KW-0547">Nucleotide-binding</keyword>
<evidence type="ECO:0000256" key="8">
    <source>
        <dbReference type="ARBA" id="ARBA00047781"/>
    </source>
</evidence>
<dbReference type="WBParaSite" id="PDA_v2.g31507.t1">
    <property type="protein sequence ID" value="PDA_v2.g31507.t1"/>
    <property type="gene ID" value="PDA_v2.g31507"/>
</dbReference>
<keyword evidence="5 9" id="KW-0067">ATP-binding</keyword>
<keyword evidence="6 9" id="KW-0315">Glutamine amidotransferase</keyword>
<keyword evidence="13" id="KW-1185">Reference proteome</keyword>
<evidence type="ECO:0000256" key="5">
    <source>
        <dbReference type="ARBA" id="ARBA00022840"/>
    </source>
</evidence>
<evidence type="ECO:0000256" key="3">
    <source>
        <dbReference type="ARBA" id="ARBA00022598"/>
    </source>
</evidence>
<dbReference type="PANTHER" id="PTHR11550">
    <property type="entry name" value="CTP SYNTHASE"/>
    <property type="match status" value="1"/>
</dbReference>
<dbReference type="GO" id="GO:0005737">
    <property type="term" value="C:cytoplasm"/>
    <property type="evidence" value="ECO:0007669"/>
    <property type="project" value="TreeGrafter"/>
</dbReference>
<dbReference type="InterPro" id="IPR004468">
    <property type="entry name" value="CTP_synthase"/>
</dbReference>
<reference evidence="14" key="1">
    <citation type="submission" date="2022-11" db="UniProtKB">
        <authorList>
            <consortium name="WormBaseParasite"/>
        </authorList>
    </citation>
    <scope>IDENTIFICATION</scope>
</reference>
<dbReference type="GO" id="GO:0019856">
    <property type="term" value="P:pyrimidine nucleobase biosynthetic process"/>
    <property type="evidence" value="ECO:0007669"/>
    <property type="project" value="TreeGrafter"/>
</dbReference>
<sequence>MSKLEKHFEYFLSARYCFRDGEIGSVNFGNYERILDQIFTTDNYITLGKINDSILKENELQNPGSYHGSKIYDINLVEETAKWIEKRVLRKFIYGTNFLPDICLIELSGGNDVDIISYNTFLKALSKFEYEHEFMHVHISELVGGETDFLKISIQTMRNQIWKPHMIICKSAISDDQKKEIMEHTSLKRNMVISLPEVSHIKQVPIKLQEQNIYGSIADELQLKTSLNFEAKIKEIEDEIKEIQSFTNSVKIAIVGKYMTNPMKENEIYTDSYESMQHLSNIAAEKSCQCKVEFLFIRSQDLDDETKVKTYEAAMKLLEESHGIIVPGAIGSAGFKGVMKTCKFAREKKKPYLGIALGFQCGVMEFAQNICGIYPDSNQKVEEEVLFDTKKSRRGQHTVIFLTENSKLFQLYGRRNFIEERNWNQKEINPVHVPLFIKRGLKFVGIGIDEKENDESSKESLPKMVTSTTLEYYPFLKMLSKMSPQGAADIYKFVPSTLFTLNMLDEPHKDAINFLLTNNPIIVHVQDGIMHIREIGCYFYLTPILSLLRNTGSVAVHQSLPSAKQDGYLVAESNYRIYINLWEVERSRFTHSPGVLYSNFQTRNEFLGALNYAKENNILKWSSSINRQLIIDSDGHQPFKQWWATSKKH</sequence>
<dbReference type="AlphaFoldDB" id="A0A914QHU9"/>
<comment type="function">
    <text evidence="9">Catalyzes the ATP-dependent amination of UTP to CTP with either L-glutamine or ammonia as the source of nitrogen.</text>
</comment>
<feature type="domain" description="Glutamine amidotransferase" evidence="10">
    <location>
        <begin position="306"/>
        <end position="460"/>
    </location>
</feature>
<evidence type="ECO:0000256" key="7">
    <source>
        <dbReference type="ARBA" id="ARBA00022975"/>
    </source>
</evidence>
<dbReference type="Gene3D" id="3.40.50.300">
    <property type="entry name" value="P-loop containing nucleotide triphosphate hydrolases"/>
    <property type="match status" value="1"/>
</dbReference>
<comment type="similarity">
    <text evidence="2 9">Belongs to the CTP synthase family.</text>
</comment>
<dbReference type="EC" id="6.3.4.2" evidence="9"/>
<keyword evidence="7 9" id="KW-0665">Pyrimidine biosynthesis</keyword>
<evidence type="ECO:0000256" key="2">
    <source>
        <dbReference type="ARBA" id="ARBA00007533"/>
    </source>
</evidence>
<keyword evidence="3 9" id="KW-0436">Ligase</keyword>
<dbReference type="PANTHER" id="PTHR11550:SF0">
    <property type="entry name" value="CTP SYNTHASE-RELATED"/>
    <property type="match status" value="1"/>
</dbReference>
<dbReference type="InterPro" id="IPR017456">
    <property type="entry name" value="CTP_synthase_N"/>
</dbReference>
<dbReference type="Gene3D" id="3.40.50.880">
    <property type="match status" value="1"/>
</dbReference>
<proteinExistence type="inferred from homology"/>
<dbReference type="Pfam" id="PF18307">
    <property type="entry name" value="Tfb2_C"/>
    <property type="match status" value="1"/>
</dbReference>
<evidence type="ECO:0000313" key="13">
    <source>
        <dbReference type="Proteomes" id="UP000887578"/>
    </source>
</evidence>
<evidence type="ECO:0000256" key="1">
    <source>
        <dbReference type="ARBA" id="ARBA00005171"/>
    </source>
</evidence>
<dbReference type="Pfam" id="PF06418">
    <property type="entry name" value="CTP_synth_N"/>
    <property type="match status" value="1"/>
</dbReference>
<evidence type="ECO:0000256" key="6">
    <source>
        <dbReference type="ARBA" id="ARBA00022962"/>
    </source>
</evidence>
<accession>A0A914QHU9</accession>
<evidence type="ECO:0000259" key="11">
    <source>
        <dbReference type="Pfam" id="PF06418"/>
    </source>
</evidence>
<dbReference type="InterPro" id="IPR040662">
    <property type="entry name" value="Tfb2_C"/>
</dbReference>
<evidence type="ECO:0000313" key="14">
    <source>
        <dbReference type="WBParaSite" id="PDA_v2.g31507.t1"/>
    </source>
</evidence>
<dbReference type="GO" id="GO:0097268">
    <property type="term" value="C:cytoophidium"/>
    <property type="evidence" value="ECO:0007669"/>
    <property type="project" value="TreeGrafter"/>
</dbReference>
<dbReference type="GO" id="GO:0044210">
    <property type="term" value="P:'de novo' CTP biosynthetic process"/>
    <property type="evidence" value="ECO:0007669"/>
    <property type="project" value="UniProtKB-UniRule"/>
</dbReference>
<name>A0A914QHU9_9BILA</name>
<dbReference type="Gene3D" id="3.30.70.2610">
    <property type="match status" value="1"/>
</dbReference>
<dbReference type="SUPFAM" id="SSF52540">
    <property type="entry name" value="P-loop containing nucleoside triphosphate hydrolases"/>
    <property type="match status" value="1"/>
</dbReference>
<dbReference type="Proteomes" id="UP000887578">
    <property type="component" value="Unplaced"/>
</dbReference>
<evidence type="ECO:0000259" key="12">
    <source>
        <dbReference type="Pfam" id="PF18307"/>
    </source>
</evidence>
<feature type="domain" description="CTP synthase N-terminal" evidence="11">
    <location>
        <begin position="16"/>
        <end position="223"/>
    </location>
</feature>